<dbReference type="AlphaFoldDB" id="I5BU62"/>
<gene>
    <name evidence="1" type="ORF">A3SI_18617</name>
</gene>
<reference evidence="1 2" key="1">
    <citation type="submission" date="2012-05" db="EMBL/GenBank/DDBJ databases">
        <title>Genome sequence of Nitritalea halalkaliphila LW7.</title>
        <authorList>
            <person name="Jangir P.K."/>
            <person name="Singh A."/>
            <person name="Shivaji S."/>
            <person name="Sharma R."/>
        </authorList>
    </citation>
    <scope>NUCLEOTIDE SEQUENCE [LARGE SCALE GENOMIC DNA]</scope>
    <source>
        <strain evidence="1 2">LW7</strain>
    </source>
</reference>
<proteinExistence type="predicted"/>
<dbReference type="SUPFAM" id="SSF53474">
    <property type="entry name" value="alpha/beta-Hydrolases"/>
    <property type="match status" value="1"/>
</dbReference>
<keyword evidence="2" id="KW-1185">Reference proteome</keyword>
<dbReference type="Proteomes" id="UP000005551">
    <property type="component" value="Unassembled WGS sequence"/>
</dbReference>
<sequence length="240" mass="26408">MQVDVLIEQPPGEVLDVLLIFRGTLRDDTRLLQGARNALTRFKGLLDRKDLLLISVAYPEENLLFGDNIREAEAALLWTKTSAAAELGVQIGKIVLAGHSQGGYLVTRLNTLHETDGVIANAPGPLDLAFRCALEENGQVPAEMECSLLRATFGPTTQNEDEYLARSLLSFSSGFKSKILFIQGLNDSPIQMRSWPIFQERVQACTDCAEVTFLNLPGLGHIALFESAQARQAFNAFFAR</sequence>
<evidence type="ECO:0000313" key="1">
    <source>
        <dbReference type="EMBL" id="EIM73114.1"/>
    </source>
</evidence>
<dbReference type="PATRIC" id="fig|1189621.3.peg.3865"/>
<organism evidence="1 2">
    <name type="scientific">Nitritalea halalkaliphila LW7</name>
    <dbReference type="NCBI Taxonomy" id="1189621"/>
    <lineage>
        <taxon>Bacteria</taxon>
        <taxon>Pseudomonadati</taxon>
        <taxon>Bacteroidota</taxon>
        <taxon>Cytophagia</taxon>
        <taxon>Cytophagales</taxon>
        <taxon>Cyclobacteriaceae</taxon>
        <taxon>Nitritalea</taxon>
    </lineage>
</organism>
<name>I5BU62_9BACT</name>
<accession>I5BU62</accession>
<dbReference type="Gene3D" id="3.40.50.1820">
    <property type="entry name" value="alpha/beta hydrolase"/>
    <property type="match status" value="1"/>
</dbReference>
<dbReference type="EMBL" id="AJYA01000067">
    <property type="protein sequence ID" value="EIM73114.1"/>
    <property type="molecule type" value="Genomic_DNA"/>
</dbReference>
<evidence type="ECO:0008006" key="3">
    <source>
        <dbReference type="Google" id="ProtNLM"/>
    </source>
</evidence>
<protein>
    <recommendedName>
        <fullName evidence="3">Alpha/beta hydrolase</fullName>
    </recommendedName>
</protein>
<dbReference type="InterPro" id="IPR029058">
    <property type="entry name" value="AB_hydrolase_fold"/>
</dbReference>
<evidence type="ECO:0000313" key="2">
    <source>
        <dbReference type="Proteomes" id="UP000005551"/>
    </source>
</evidence>
<comment type="caution">
    <text evidence="1">The sequence shown here is derived from an EMBL/GenBank/DDBJ whole genome shotgun (WGS) entry which is preliminary data.</text>
</comment>